<keyword evidence="2 4" id="KW-0732">Signal</keyword>
<keyword evidence="6" id="KW-1185">Reference proteome</keyword>
<dbReference type="GO" id="GO:0009279">
    <property type="term" value="C:cell outer membrane"/>
    <property type="evidence" value="ECO:0007669"/>
    <property type="project" value="UniProtKB-SubCell"/>
</dbReference>
<dbReference type="SUPFAM" id="SSF56935">
    <property type="entry name" value="Porins"/>
    <property type="match status" value="1"/>
</dbReference>
<feature type="chain" id="PRO_5013001639" evidence="4">
    <location>
        <begin position="22"/>
        <end position="321"/>
    </location>
</feature>
<dbReference type="Proteomes" id="UP000190162">
    <property type="component" value="Unassembled WGS sequence"/>
</dbReference>
<sequence>MNKKLLAIAIATSAFTSQAVAIELYNANGSTFAIGGHVSVALSDSEKGELEVISASPRLNFNATHDMGNGFVADAKGEWALNYLTNGANAFTTRLGYIGLTHENAGRVVVGTQWAPYYNAVAATDKPISYASDFTYNDHANLGTGRADKMVSYTNTLALGESQSLTLAGGWQGAHGDYETRLQAAISYKISDFAVNYAFTTGDVAADNAQSHIVSASYGSWGKGLYVAGAYAMGEHMIQDLEETNVMELLAGYALNNGVNLIANYESVENKKADSSVYATAAVQAEYKFTQTFVGFAGYQFGLDGSEEDNNQWKLGVRYYL</sequence>
<keyword evidence="3" id="KW-0472">Membrane</keyword>
<dbReference type="RefSeq" id="WP_078751020.1">
    <property type="nucleotide sequence ID" value="NZ_FUXU01000004.1"/>
</dbReference>
<name>A0A1T4U0U5_9GAMM</name>
<evidence type="ECO:0000256" key="4">
    <source>
        <dbReference type="SAM" id="SignalP"/>
    </source>
</evidence>
<dbReference type="InterPro" id="IPR050298">
    <property type="entry name" value="Gram-neg_bact_OMP"/>
</dbReference>
<evidence type="ECO:0000313" key="5">
    <source>
        <dbReference type="EMBL" id="SKA46314.1"/>
    </source>
</evidence>
<dbReference type="GO" id="GO:0015288">
    <property type="term" value="F:porin activity"/>
    <property type="evidence" value="ECO:0007669"/>
    <property type="project" value="InterPro"/>
</dbReference>
<evidence type="ECO:0000256" key="2">
    <source>
        <dbReference type="ARBA" id="ARBA00022729"/>
    </source>
</evidence>
<evidence type="ECO:0000256" key="3">
    <source>
        <dbReference type="ARBA" id="ARBA00023136"/>
    </source>
</evidence>
<proteinExistence type="predicted"/>
<dbReference type="OrthoDB" id="784582at2"/>
<gene>
    <name evidence="5" type="ORF">SAMN02745132_00492</name>
</gene>
<reference evidence="6" key="1">
    <citation type="submission" date="2017-02" db="EMBL/GenBank/DDBJ databases">
        <authorList>
            <person name="Varghese N."/>
            <person name="Submissions S."/>
        </authorList>
    </citation>
    <scope>NUCLEOTIDE SEQUENCE [LARGE SCALE GENOMIC DNA]</scope>
    <source>
        <strain evidence="6">DSM 22720</strain>
    </source>
</reference>
<dbReference type="CDD" id="cd00342">
    <property type="entry name" value="gram_neg_porins"/>
    <property type="match status" value="1"/>
</dbReference>
<feature type="signal peptide" evidence="4">
    <location>
        <begin position="1"/>
        <end position="21"/>
    </location>
</feature>
<dbReference type="InterPro" id="IPR023614">
    <property type="entry name" value="Porin_dom_sf"/>
</dbReference>
<dbReference type="EMBL" id="FUXU01000004">
    <property type="protein sequence ID" value="SKA46314.1"/>
    <property type="molecule type" value="Genomic_DNA"/>
</dbReference>
<evidence type="ECO:0000313" key="6">
    <source>
        <dbReference type="Proteomes" id="UP000190162"/>
    </source>
</evidence>
<dbReference type="AlphaFoldDB" id="A0A1T4U0U5"/>
<evidence type="ECO:0000256" key="1">
    <source>
        <dbReference type="ARBA" id="ARBA00004571"/>
    </source>
</evidence>
<organism evidence="5 6">
    <name type="scientific">Enterovibrio nigricans DSM 22720</name>
    <dbReference type="NCBI Taxonomy" id="1121868"/>
    <lineage>
        <taxon>Bacteria</taxon>
        <taxon>Pseudomonadati</taxon>
        <taxon>Pseudomonadota</taxon>
        <taxon>Gammaproteobacteria</taxon>
        <taxon>Vibrionales</taxon>
        <taxon>Vibrionaceae</taxon>
        <taxon>Enterovibrio</taxon>
    </lineage>
</organism>
<dbReference type="Gene3D" id="2.40.160.10">
    <property type="entry name" value="Porin"/>
    <property type="match status" value="1"/>
</dbReference>
<protein>
    <submittedName>
        <fullName evidence="5">Outer membrane protein (Porin)</fullName>
    </submittedName>
</protein>
<dbReference type="PANTHER" id="PTHR34501:SF2">
    <property type="entry name" value="OUTER MEMBRANE PORIN F-RELATED"/>
    <property type="match status" value="1"/>
</dbReference>
<dbReference type="PANTHER" id="PTHR34501">
    <property type="entry name" value="PROTEIN YDDL-RELATED"/>
    <property type="match status" value="1"/>
</dbReference>
<dbReference type="InterPro" id="IPR033900">
    <property type="entry name" value="Gram_neg_porin_domain"/>
</dbReference>
<accession>A0A1T4U0U5</accession>
<comment type="subcellular location">
    <subcellularLocation>
        <location evidence="1">Cell outer membrane</location>
        <topology evidence="1">Multi-pass membrane protein</topology>
    </subcellularLocation>
</comment>